<dbReference type="EMBL" id="CP036318">
    <property type="protein sequence ID" value="QDV56591.1"/>
    <property type="molecule type" value="Genomic_DNA"/>
</dbReference>
<sequence length="296" mass="31365">MITSLRNAGSLHRVDTFWRLQAVRFAIATLVTAVLTAGDCCAETDEPSVISKIPAGKLITADGLQDWTNTVLVATPKVTGGEVDKVSEMVLRYAAMFTTVIAVDVQKVQGEHRLQRIGLGIAVADGEDFRIVSARDGSAGLGMIGTQVLQAAEQSLDRVTVALRLATAITIDSPALVAVGGQHEQVVARHLIWAQPKSGSVSSAVWFIRGGESPEVVDGQGMFLPENFRETRHLHVDVGEFFLGIPGPKAFAMQGLPPGKPFPLAASHAAAACATPLTIDDFKSLAQYLTAAASRQ</sequence>
<accession>A0A518IU26</accession>
<organism evidence="1 2">
    <name type="scientific">Rosistilla oblonga</name>
    <dbReference type="NCBI Taxonomy" id="2527990"/>
    <lineage>
        <taxon>Bacteria</taxon>
        <taxon>Pseudomonadati</taxon>
        <taxon>Planctomycetota</taxon>
        <taxon>Planctomycetia</taxon>
        <taxon>Pirellulales</taxon>
        <taxon>Pirellulaceae</taxon>
        <taxon>Rosistilla</taxon>
    </lineage>
</organism>
<evidence type="ECO:0000313" key="2">
    <source>
        <dbReference type="Proteomes" id="UP000316770"/>
    </source>
</evidence>
<dbReference type="Proteomes" id="UP000316770">
    <property type="component" value="Chromosome"/>
</dbReference>
<evidence type="ECO:0000313" key="1">
    <source>
        <dbReference type="EMBL" id="QDV56591.1"/>
    </source>
</evidence>
<reference evidence="1 2" key="1">
    <citation type="submission" date="2019-02" db="EMBL/GenBank/DDBJ databases">
        <title>Deep-cultivation of Planctomycetes and their phenomic and genomic characterization uncovers novel biology.</title>
        <authorList>
            <person name="Wiegand S."/>
            <person name="Jogler M."/>
            <person name="Boedeker C."/>
            <person name="Pinto D."/>
            <person name="Vollmers J."/>
            <person name="Rivas-Marin E."/>
            <person name="Kohn T."/>
            <person name="Peeters S.H."/>
            <person name="Heuer A."/>
            <person name="Rast P."/>
            <person name="Oberbeckmann S."/>
            <person name="Bunk B."/>
            <person name="Jeske O."/>
            <person name="Meyerdierks A."/>
            <person name="Storesund J.E."/>
            <person name="Kallscheuer N."/>
            <person name="Luecker S."/>
            <person name="Lage O.M."/>
            <person name="Pohl T."/>
            <person name="Merkel B.J."/>
            <person name="Hornburger P."/>
            <person name="Mueller R.-W."/>
            <person name="Bruemmer F."/>
            <person name="Labrenz M."/>
            <person name="Spormann A.M."/>
            <person name="Op den Camp H."/>
            <person name="Overmann J."/>
            <person name="Amann R."/>
            <person name="Jetten M.S.M."/>
            <person name="Mascher T."/>
            <person name="Medema M.H."/>
            <person name="Devos D.P."/>
            <person name="Kaster A.-K."/>
            <person name="Ovreas L."/>
            <person name="Rohde M."/>
            <person name="Galperin M.Y."/>
            <person name="Jogler C."/>
        </authorList>
    </citation>
    <scope>NUCLEOTIDE SEQUENCE [LARGE SCALE GENOMIC DNA]</scope>
    <source>
        <strain evidence="1 2">Mal33</strain>
    </source>
</reference>
<name>A0A518IU26_9BACT</name>
<dbReference type="AlphaFoldDB" id="A0A518IU26"/>
<proteinExistence type="predicted"/>
<keyword evidence="2" id="KW-1185">Reference proteome</keyword>
<gene>
    <name evidence="1" type="ORF">Mal33_25830</name>
</gene>
<protein>
    <submittedName>
        <fullName evidence="1">Uncharacterized protein</fullName>
    </submittedName>
</protein>